<reference evidence="1" key="1">
    <citation type="submission" date="2021-06" db="EMBL/GenBank/DDBJ databases">
        <authorList>
            <person name="Kallberg Y."/>
            <person name="Tangrot J."/>
            <person name="Rosling A."/>
        </authorList>
    </citation>
    <scope>NUCLEOTIDE SEQUENCE</scope>
    <source>
        <strain evidence="1">CL356</strain>
    </source>
</reference>
<accession>A0ACA9QX11</accession>
<dbReference type="Proteomes" id="UP000789525">
    <property type="component" value="Unassembled WGS sequence"/>
</dbReference>
<sequence length="63" mass="7317">VIFGLHKIWTGCAKLGFTMKFGSRKLEDMLHETVLRLREIWIGWNSGYANLDYAEKSELGETR</sequence>
<name>A0ACA9QX11_9GLOM</name>
<feature type="non-terminal residue" evidence="1">
    <location>
        <position position="63"/>
    </location>
</feature>
<keyword evidence="2" id="KW-1185">Reference proteome</keyword>
<evidence type="ECO:0000313" key="2">
    <source>
        <dbReference type="Proteomes" id="UP000789525"/>
    </source>
</evidence>
<gene>
    <name evidence="1" type="ORF">ACOLOM_LOCUS13536</name>
</gene>
<protein>
    <submittedName>
        <fullName evidence="1">10851_t:CDS:1</fullName>
    </submittedName>
</protein>
<comment type="caution">
    <text evidence="1">The sequence shown here is derived from an EMBL/GenBank/DDBJ whole genome shotgun (WGS) entry which is preliminary data.</text>
</comment>
<evidence type="ECO:0000313" key="1">
    <source>
        <dbReference type="EMBL" id="CAG8767445.1"/>
    </source>
</evidence>
<proteinExistence type="predicted"/>
<organism evidence="1 2">
    <name type="scientific">Acaulospora colombiana</name>
    <dbReference type="NCBI Taxonomy" id="27376"/>
    <lineage>
        <taxon>Eukaryota</taxon>
        <taxon>Fungi</taxon>
        <taxon>Fungi incertae sedis</taxon>
        <taxon>Mucoromycota</taxon>
        <taxon>Glomeromycotina</taxon>
        <taxon>Glomeromycetes</taxon>
        <taxon>Diversisporales</taxon>
        <taxon>Acaulosporaceae</taxon>
        <taxon>Acaulospora</taxon>
    </lineage>
</organism>
<dbReference type="EMBL" id="CAJVPT010062737">
    <property type="protein sequence ID" value="CAG8767445.1"/>
    <property type="molecule type" value="Genomic_DNA"/>
</dbReference>
<feature type="non-terminal residue" evidence="1">
    <location>
        <position position="1"/>
    </location>
</feature>